<evidence type="ECO:0000313" key="1">
    <source>
        <dbReference type="EMBL" id="PPQ83735.1"/>
    </source>
</evidence>
<keyword evidence="2" id="KW-1185">Reference proteome</keyword>
<dbReference type="InParanoid" id="A0A409WYY3"/>
<organism evidence="1 2">
    <name type="scientific">Psilocybe cyanescens</name>
    <dbReference type="NCBI Taxonomy" id="93625"/>
    <lineage>
        <taxon>Eukaryota</taxon>
        <taxon>Fungi</taxon>
        <taxon>Dikarya</taxon>
        <taxon>Basidiomycota</taxon>
        <taxon>Agaricomycotina</taxon>
        <taxon>Agaricomycetes</taxon>
        <taxon>Agaricomycetidae</taxon>
        <taxon>Agaricales</taxon>
        <taxon>Agaricineae</taxon>
        <taxon>Strophariaceae</taxon>
        <taxon>Psilocybe</taxon>
    </lineage>
</organism>
<reference evidence="1 2" key="1">
    <citation type="journal article" date="2018" name="Evol. Lett.">
        <title>Horizontal gene cluster transfer increased hallucinogenic mushroom diversity.</title>
        <authorList>
            <person name="Reynolds H.T."/>
            <person name="Vijayakumar V."/>
            <person name="Gluck-Thaler E."/>
            <person name="Korotkin H.B."/>
            <person name="Matheny P.B."/>
            <person name="Slot J.C."/>
        </authorList>
    </citation>
    <scope>NUCLEOTIDE SEQUENCE [LARGE SCALE GENOMIC DNA]</scope>
    <source>
        <strain evidence="1 2">2631</strain>
    </source>
</reference>
<dbReference type="Proteomes" id="UP000283269">
    <property type="component" value="Unassembled WGS sequence"/>
</dbReference>
<dbReference type="OrthoDB" id="10427096at2759"/>
<evidence type="ECO:0000313" key="2">
    <source>
        <dbReference type="Proteomes" id="UP000283269"/>
    </source>
</evidence>
<name>A0A409WYY3_PSICY</name>
<dbReference type="AlphaFoldDB" id="A0A409WYY3"/>
<dbReference type="EMBL" id="NHYD01002983">
    <property type="protein sequence ID" value="PPQ83735.1"/>
    <property type="molecule type" value="Genomic_DNA"/>
</dbReference>
<comment type="caution">
    <text evidence="1">The sequence shown here is derived from an EMBL/GenBank/DDBJ whole genome shotgun (WGS) entry which is preliminary data.</text>
</comment>
<protein>
    <submittedName>
        <fullName evidence="1">Uncharacterized protein</fullName>
    </submittedName>
</protein>
<accession>A0A409WYY3</accession>
<proteinExistence type="predicted"/>
<gene>
    <name evidence="1" type="ORF">CVT25_006139</name>
</gene>
<sequence length="154" mass="17497">MDNSEKSNDSNATYDNGLSKKDFPLGLSPHEFCVPLSRWPYDQSYDALPGGGNLYDNFFHVLESIGKVVPLDERENGNTARNEIFNLIYKRAEGLVVHRGLGYRADCLDHKNAERFSVVVLGFPDLPPTEKQKKIVTRMMGLKEEDLLKVYLDM</sequence>